<organism evidence="1 2">
    <name type="scientific">Blastococcus brunescens</name>
    <dbReference type="NCBI Taxonomy" id="1564165"/>
    <lineage>
        <taxon>Bacteria</taxon>
        <taxon>Bacillati</taxon>
        <taxon>Actinomycetota</taxon>
        <taxon>Actinomycetes</taxon>
        <taxon>Geodermatophilales</taxon>
        <taxon>Geodermatophilaceae</taxon>
        <taxon>Blastococcus</taxon>
    </lineage>
</organism>
<protein>
    <submittedName>
        <fullName evidence="1">Uncharacterized protein</fullName>
    </submittedName>
</protein>
<keyword evidence="2" id="KW-1185">Reference proteome</keyword>
<evidence type="ECO:0000313" key="1">
    <source>
        <dbReference type="EMBL" id="WRL66765.1"/>
    </source>
</evidence>
<dbReference type="RefSeq" id="WP_324278077.1">
    <property type="nucleotide sequence ID" value="NZ_CP141261.1"/>
</dbReference>
<accession>A0ABZ1B7I6</accession>
<reference evidence="1 2" key="1">
    <citation type="submission" date="2023-12" db="EMBL/GenBank/DDBJ databases">
        <title>Blastococcus brunescens sp. nov., an actonobacterium isolated from sandstone collected in sahara desert.</title>
        <authorList>
            <person name="Gtari M."/>
            <person name="Ghodhbane F."/>
        </authorList>
    </citation>
    <scope>NUCLEOTIDE SEQUENCE [LARGE SCALE GENOMIC DNA]</scope>
    <source>
        <strain evidence="1 2">BMG 8361</strain>
    </source>
</reference>
<dbReference type="EMBL" id="CP141261">
    <property type="protein sequence ID" value="WRL66765.1"/>
    <property type="molecule type" value="Genomic_DNA"/>
</dbReference>
<evidence type="ECO:0000313" key="2">
    <source>
        <dbReference type="Proteomes" id="UP001324287"/>
    </source>
</evidence>
<name>A0ABZ1B7I6_9ACTN</name>
<dbReference type="Proteomes" id="UP001324287">
    <property type="component" value="Chromosome"/>
</dbReference>
<gene>
    <name evidence="1" type="ORF">U6N30_16110</name>
</gene>
<proteinExistence type="predicted"/>
<sequence length="62" mass="6622">MRGSRADLLLAVVREHDEAPAWDFPAQEAAAGVPAVQLARQPYRTDADELRGALRLPAGSPA</sequence>